<keyword evidence="6" id="KW-0906">Nuclear pore complex</keyword>
<sequence>MKIKVPDDIFIDILSGESSSELQAKEDDTNFEEEIRNILKLSKIPSKFIVEKVEDYDINYNLQLLSNFTKLCREEILTRHVQAVETIQSKTDELQYQFFCQQKQLADHEQSTVELQENAARLIATRKLVQEKHLELSERLKETLHNLQNRCKSKTLAERKMAQDLKNYQKKTENLQVSLVETSSKMNYYTTQVKVQTGIVERKMKPLYLDKDRAVFMKANLNNMRQHIEELVHRVKNLKTQTTELSDNGTVYD</sequence>
<keyword evidence="7" id="KW-0539">Nucleus</keyword>
<accession>A0A1B6MJJ6</accession>
<evidence type="ECO:0000313" key="11">
    <source>
        <dbReference type="EMBL" id="JAT36128.1"/>
    </source>
</evidence>
<evidence type="ECO:0000256" key="8">
    <source>
        <dbReference type="SAM" id="Coils"/>
    </source>
</evidence>
<dbReference type="GO" id="GO:0005643">
    <property type="term" value="C:nuclear pore"/>
    <property type="evidence" value="ECO:0007669"/>
    <property type="project" value="UniProtKB-SubCell"/>
</dbReference>
<evidence type="ECO:0000256" key="5">
    <source>
        <dbReference type="ARBA" id="ARBA00023010"/>
    </source>
</evidence>
<dbReference type="Pfam" id="PF10168">
    <property type="entry name" value="Nup88"/>
    <property type="match status" value="1"/>
</dbReference>
<evidence type="ECO:0000256" key="1">
    <source>
        <dbReference type="ARBA" id="ARBA00004567"/>
    </source>
</evidence>
<keyword evidence="2" id="KW-0813">Transport</keyword>
<dbReference type="GO" id="GO:0000056">
    <property type="term" value="P:ribosomal small subunit export from nucleus"/>
    <property type="evidence" value="ECO:0007669"/>
    <property type="project" value="InterPro"/>
</dbReference>
<dbReference type="GO" id="GO:0006406">
    <property type="term" value="P:mRNA export from nucleus"/>
    <property type="evidence" value="ECO:0007669"/>
    <property type="project" value="TreeGrafter"/>
</dbReference>
<gene>
    <name evidence="11" type="ORF">g.15072</name>
    <name evidence="10" type="ORF">g.15073</name>
    <name evidence="9" type="ORF">g.15074</name>
</gene>
<keyword evidence="5" id="KW-0811">Translocation</keyword>
<feature type="coiled-coil region" evidence="8">
    <location>
        <begin position="221"/>
        <end position="248"/>
    </location>
</feature>
<evidence type="ECO:0000256" key="3">
    <source>
        <dbReference type="ARBA" id="ARBA00022816"/>
    </source>
</evidence>
<dbReference type="InterPro" id="IPR037700">
    <property type="entry name" value="NUP88/NUP82"/>
</dbReference>
<dbReference type="PANTHER" id="PTHR13257:SF0">
    <property type="entry name" value="NUCLEAR PORE COMPLEX PROTEIN NUP88"/>
    <property type="match status" value="1"/>
</dbReference>
<dbReference type="EMBL" id="GEBQ01024216">
    <property type="protein sequence ID" value="JAT15761.1"/>
    <property type="molecule type" value="Transcribed_RNA"/>
</dbReference>
<evidence type="ECO:0000256" key="7">
    <source>
        <dbReference type="ARBA" id="ARBA00023242"/>
    </source>
</evidence>
<evidence type="ECO:0000313" key="9">
    <source>
        <dbReference type="EMBL" id="JAT13559.1"/>
    </source>
</evidence>
<dbReference type="EMBL" id="GEBQ01003849">
    <property type="protein sequence ID" value="JAT36128.1"/>
    <property type="molecule type" value="Transcribed_RNA"/>
</dbReference>
<keyword evidence="4" id="KW-0653">Protein transport</keyword>
<dbReference type="EMBL" id="GEBQ01026418">
    <property type="protein sequence ID" value="JAT13559.1"/>
    <property type="molecule type" value="Transcribed_RNA"/>
</dbReference>
<feature type="coiled-coil region" evidence="8">
    <location>
        <begin position="130"/>
        <end position="157"/>
    </location>
</feature>
<dbReference type="InterPro" id="IPR019321">
    <property type="entry name" value="Nucleoporin_Nup88"/>
</dbReference>
<proteinExistence type="predicted"/>
<dbReference type="AlphaFoldDB" id="A0A1B6MJJ6"/>
<reference evidence="11" key="1">
    <citation type="submission" date="2015-11" db="EMBL/GenBank/DDBJ databases">
        <title>De novo transcriptome assembly of four potential Pierce s Disease insect vectors from Arizona vineyards.</title>
        <authorList>
            <person name="Tassone E.E."/>
        </authorList>
    </citation>
    <scope>NUCLEOTIDE SEQUENCE</scope>
</reference>
<dbReference type="GO" id="GO:0006606">
    <property type="term" value="P:protein import into nucleus"/>
    <property type="evidence" value="ECO:0007669"/>
    <property type="project" value="TreeGrafter"/>
</dbReference>
<evidence type="ECO:0000256" key="2">
    <source>
        <dbReference type="ARBA" id="ARBA00022448"/>
    </source>
</evidence>
<name>A0A1B6MJJ6_9HEMI</name>
<dbReference type="PANTHER" id="PTHR13257">
    <property type="entry name" value="NUCLEOPORIN NUP84-RELATED"/>
    <property type="match status" value="1"/>
</dbReference>
<evidence type="ECO:0000313" key="10">
    <source>
        <dbReference type="EMBL" id="JAT15761.1"/>
    </source>
</evidence>
<dbReference type="GO" id="GO:0017056">
    <property type="term" value="F:structural constituent of nuclear pore"/>
    <property type="evidence" value="ECO:0007669"/>
    <property type="project" value="InterPro"/>
</dbReference>
<dbReference type="GO" id="GO:0000055">
    <property type="term" value="P:ribosomal large subunit export from nucleus"/>
    <property type="evidence" value="ECO:0007669"/>
    <property type="project" value="InterPro"/>
</dbReference>
<dbReference type="Gene3D" id="1.20.5.170">
    <property type="match status" value="1"/>
</dbReference>
<keyword evidence="8" id="KW-0175">Coiled coil</keyword>
<keyword evidence="3" id="KW-0509">mRNA transport</keyword>
<comment type="subcellular location">
    <subcellularLocation>
        <location evidence="1">Nucleus</location>
        <location evidence="1">Nuclear pore complex</location>
    </subcellularLocation>
</comment>
<evidence type="ECO:0000256" key="6">
    <source>
        <dbReference type="ARBA" id="ARBA00023132"/>
    </source>
</evidence>
<organism evidence="11">
    <name type="scientific">Graphocephala atropunctata</name>
    <dbReference type="NCBI Taxonomy" id="36148"/>
    <lineage>
        <taxon>Eukaryota</taxon>
        <taxon>Metazoa</taxon>
        <taxon>Ecdysozoa</taxon>
        <taxon>Arthropoda</taxon>
        <taxon>Hexapoda</taxon>
        <taxon>Insecta</taxon>
        <taxon>Pterygota</taxon>
        <taxon>Neoptera</taxon>
        <taxon>Paraneoptera</taxon>
        <taxon>Hemiptera</taxon>
        <taxon>Auchenorrhyncha</taxon>
        <taxon>Membracoidea</taxon>
        <taxon>Cicadellidae</taxon>
        <taxon>Cicadellinae</taxon>
        <taxon>Cicadellini</taxon>
        <taxon>Graphocephala</taxon>
    </lineage>
</organism>
<protein>
    <submittedName>
        <fullName evidence="11">Uncharacterized protein</fullName>
    </submittedName>
</protein>
<evidence type="ECO:0000256" key="4">
    <source>
        <dbReference type="ARBA" id="ARBA00022927"/>
    </source>
</evidence>